<evidence type="ECO:0000256" key="4">
    <source>
        <dbReference type="ARBA" id="ARBA00023242"/>
    </source>
</evidence>
<evidence type="ECO:0000313" key="5">
    <source>
        <dbReference type="EMBL" id="PUU81790.1"/>
    </source>
</evidence>
<comment type="similarity">
    <text evidence="2">Belongs to the ISY1 family.</text>
</comment>
<protein>
    <submittedName>
        <fullName evidence="5">Isy1-like splicing family-domain-containing protein</fullName>
    </submittedName>
</protein>
<evidence type="ECO:0000256" key="2">
    <source>
        <dbReference type="ARBA" id="ARBA00007002"/>
    </source>
</evidence>
<dbReference type="OrthoDB" id="1739576at2759"/>
<comment type="subcellular location">
    <subcellularLocation>
        <location evidence="1">Nucleus</location>
    </subcellularLocation>
</comment>
<dbReference type="InterPro" id="IPR037200">
    <property type="entry name" value="Isy1_sf"/>
</dbReference>
<accession>A0A2T7A220</accession>
<gene>
    <name evidence="5" type="ORF">B9Z19DRAFT_1076333</name>
</gene>
<evidence type="ECO:0000256" key="1">
    <source>
        <dbReference type="ARBA" id="ARBA00004123"/>
    </source>
</evidence>
<dbReference type="Proteomes" id="UP000244722">
    <property type="component" value="Unassembled WGS sequence"/>
</dbReference>
<comment type="caution">
    <text evidence="5">The sequence shown here is derived from an EMBL/GenBank/DDBJ whole genome shotgun (WGS) entry which is preliminary data.</text>
</comment>
<sequence length="161" mass="18552">MSSERVITEVTAIPAFEKGYLRQGHEYSTPLLDYRIRHLNTDINKLMREKHMWEVQLRNLGGPYNISFCAKTCLEGGCEVPDSRGYKYFDRARVLPGVKKLFYELKPSKRAADGKDQERMRIMGRRRWCFRNAERAGEDGALQGWTPIPGGWVVPGLDEVT</sequence>
<evidence type="ECO:0000313" key="6">
    <source>
        <dbReference type="Proteomes" id="UP000244722"/>
    </source>
</evidence>
<proteinExistence type="inferred from homology"/>
<dbReference type="GO" id="GO:0000350">
    <property type="term" value="P:generation of catalytic spliceosome for second transesterification step"/>
    <property type="evidence" value="ECO:0007669"/>
    <property type="project" value="InterPro"/>
</dbReference>
<dbReference type="Pfam" id="PF06246">
    <property type="entry name" value="Isy1"/>
    <property type="match status" value="1"/>
</dbReference>
<evidence type="ECO:0000256" key="3">
    <source>
        <dbReference type="ARBA" id="ARBA00023187"/>
    </source>
</evidence>
<keyword evidence="4" id="KW-0539">Nucleus</keyword>
<keyword evidence="3" id="KW-0507">mRNA processing</keyword>
<organism evidence="5 6">
    <name type="scientific">Tuber borchii</name>
    <name type="common">White truffle</name>
    <dbReference type="NCBI Taxonomy" id="42251"/>
    <lineage>
        <taxon>Eukaryota</taxon>
        <taxon>Fungi</taxon>
        <taxon>Dikarya</taxon>
        <taxon>Ascomycota</taxon>
        <taxon>Pezizomycotina</taxon>
        <taxon>Pezizomycetes</taxon>
        <taxon>Pezizales</taxon>
        <taxon>Tuberaceae</taxon>
        <taxon>Tuber</taxon>
    </lineage>
</organism>
<dbReference type="PANTHER" id="PTHR13021">
    <property type="entry name" value="PRE-MRNA-SPLICING FACTOR ISY1"/>
    <property type="match status" value="1"/>
</dbReference>
<keyword evidence="3" id="KW-0508">mRNA splicing</keyword>
<dbReference type="AlphaFoldDB" id="A0A2T7A220"/>
<dbReference type="InterPro" id="IPR029012">
    <property type="entry name" value="Helix_hairpin_bin_sf"/>
</dbReference>
<dbReference type="STRING" id="42251.A0A2T7A220"/>
<dbReference type="SUPFAM" id="SSF140102">
    <property type="entry name" value="ISY1 domain-like"/>
    <property type="match status" value="1"/>
</dbReference>
<dbReference type="EMBL" id="NESQ01000039">
    <property type="protein sequence ID" value="PUU81790.1"/>
    <property type="molecule type" value="Genomic_DNA"/>
</dbReference>
<dbReference type="GO" id="GO:0005634">
    <property type="term" value="C:nucleus"/>
    <property type="evidence" value="ECO:0007669"/>
    <property type="project" value="UniProtKB-SubCell"/>
</dbReference>
<dbReference type="Gene3D" id="1.10.287.660">
    <property type="entry name" value="Helix hairpin bin"/>
    <property type="match status" value="1"/>
</dbReference>
<keyword evidence="6" id="KW-1185">Reference proteome</keyword>
<reference evidence="5 6" key="1">
    <citation type="submission" date="2017-04" db="EMBL/GenBank/DDBJ databases">
        <title>Draft genome sequence of Tuber borchii Vittad., a whitish edible truffle.</title>
        <authorList>
            <consortium name="DOE Joint Genome Institute"/>
            <person name="Murat C."/>
            <person name="Kuo A."/>
            <person name="Barry K.W."/>
            <person name="Clum A."/>
            <person name="Dockter R.B."/>
            <person name="Fauchery L."/>
            <person name="Iotti M."/>
            <person name="Kohler A."/>
            <person name="Labutti K."/>
            <person name="Lindquist E.A."/>
            <person name="Lipzen A."/>
            <person name="Ohm R.A."/>
            <person name="Wang M."/>
            <person name="Grigoriev I.V."/>
            <person name="Zambonelli A."/>
            <person name="Martin F.M."/>
        </authorList>
    </citation>
    <scope>NUCLEOTIDE SEQUENCE [LARGE SCALE GENOMIC DNA]</scope>
    <source>
        <strain evidence="5 6">Tbo3840</strain>
    </source>
</reference>
<name>A0A2T7A220_TUBBO</name>
<dbReference type="InterPro" id="IPR009360">
    <property type="entry name" value="Isy1"/>
</dbReference>